<keyword evidence="1" id="KW-0472">Membrane</keyword>
<dbReference type="EMBL" id="JASNQZ010000015">
    <property type="protein sequence ID" value="KAL0947677.1"/>
    <property type="molecule type" value="Genomic_DNA"/>
</dbReference>
<dbReference type="Proteomes" id="UP001556367">
    <property type="component" value="Unassembled WGS sequence"/>
</dbReference>
<keyword evidence="1" id="KW-1133">Transmembrane helix</keyword>
<evidence type="ECO:0000256" key="1">
    <source>
        <dbReference type="SAM" id="Phobius"/>
    </source>
</evidence>
<keyword evidence="1" id="KW-0812">Transmembrane</keyword>
<sequence length="124" mass="13813">MNFVRCRDKFDLGYKGGVVRLKTSVNSITSFRIPILEPTPSSPTRFRRTSSISNMKLFSVVLLAALASGAAAQVRTCRAQSHKGWQCISIKEKCPSGWRAVFYDNPKNGALSCPKNRERCCIKV</sequence>
<keyword evidence="3" id="KW-1185">Reference proteome</keyword>
<evidence type="ECO:0000313" key="3">
    <source>
        <dbReference type="Proteomes" id="UP001556367"/>
    </source>
</evidence>
<protein>
    <submittedName>
        <fullName evidence="2">Uncharacterized protein</fullName>
    </submittedName>
</protein>
<name>A0ABR3IWK2_9AGAR</name>
<proteinExistence type="predicted"/>
<feature type="transmembrane region" description="Helical" evidence="1">
    <location>
        <begin position="55"/>
        <end position="74"/>
    </location>
</feature>
<comment type="caution">
    <text evidence="2">The sequence shown here is derived from an EMBL/GenBank/DDBJ whole genome shotgun (WGS) entry which is preliminary data.</text>
</comment>
<reference evidence="3" key="1">
    <citation type="submission" date="2024-06" db="EMBL/GenBank/DDBJ databases">
        <title>Multi-omics analyses provide insights into the biosynthesis of the anticancer antibiotic pleurotin in Hohenbuehelia grisea.</title>
        <authorList>
            <person name="Weaver J.A."/>
            <person name="Alberti F."/>
        </authorList>
    </citation>
    <scope>NUCLEOTIDE SEQUENCE [LARGE SCALE GENOMIC DNA]</scope>
    <source>
        <strain evidence="3">T-177</strain>
    </source>
</reference>
<organism evidence="2 3">
    <name type="scientific">Hohenbuehelia grisea</name>
    <dbReference type="NCBI Taxonomy" id="104357"/>
    <lineage>
        <taxon>Eukaryota</taxon>
        <taxon>Fungi</taxon>
        <taxon>Dikarya</taxon>
        <taxon>Basidiomycota</taxon>
        <taxon>Agaricomycotina</taxon>
        <taxon>Agaricomycetes</taxon>
        <taxon>Agaricomycetidae</taxon>
        <taxon>Agaricales</taxon>
        <taxon>Pleurotineae</taxon>
        <taxon>Pleurotaceae</taxon>
        <taxon>Hohenbuehelia</taxon>
    </lineage>
</organism>
<evidence type="ECO:0000313" key="2">
    <source>
        <dbReference type="EMBL" id="KAL0947677.1"/>
    </source>
</evidence>
<accession>A0ABR3IWK2</accession>
<gene>
    <name evidence="2" type="ORF">HGRIS_013765</name>
</gene>